<dbReference type="HAMAP" id="MF_00376">
    <property type="entry name" value="Dephospho_CoA_kinase"/>
    <property type="match status" value="1"/>
</dbReference>
<evidence type="ECO:0000313" key="8">
    <source>
        <dbReference type="Proteomes" id="UP001501844"/>
    </source>
</evidence>
<dbReference type="EC" id="2.7.1.24" evidence="5 6"/>
<dbReference type="Proteomes" id="UP001501844">
    <property type="component" value="Unassembled WGS sequence"/>
</dbReference>
<dbReference type="NCBIfam" id="TIGR00152">
    <property type="entry name" value="dephospho-CoA kinase"/>
    <property type="match status" value="1"/>
</dbReference>
<dbReference type="Gene3D" id="3.40.50.300">
    <property type="entry name" value="P-loop containing nucleotide triphosphate hydrolases"/>
    <property type="match status" value="1"/>
</dbReference>
<comment type="function">
    <text evidence="5">Catalyzes the phosphorylation of the 3'-hydroxyl group of dephosphocoenzyme A to form coenzyme A.</text>
</comment>
<comment type="pathway">
    <text evidence="5">Cofactor biosynthesis; coenzyme A biosynthesis; CoA from (R)-pantothenate: step 5/5.</text>
</comment>
<comment type="similarity">
    <text evidence="1 5">Belongs to the CoaE family.</text>
</comment>
<protein>
    <recommendedName>
        <fullName evidence="5 6">Dephospho-CoA kinase</fullName>
        <ecNumber evidence="5 6">2.7.1.24</ecNumber>
    </recommendedName>
    <alternativeName>
        <fullName evidence="5">Dephosphocoenzyme A kinase</fullName>
    </alternativeName>
</protein>
<dbReference type="Pfam" id="PF01121">
    <property type="entry name" value="CoaE"/>
    <property type="match status" value="1"/>
</dbReference>
<sequence>MLKIGITGGIGSGKSIVCRCFQLLGVPVYDSDARAKWVMNYDPELREGLISTFGPETFDAHGQLNRTYLAQKVFHDKEELTKLNALVHPQVRQDFHQWLEAHSTAPYILKEAALMFESNAYTQVDHVLTVSAPVALRQRRTLSRDPHRTAQDIEAIMHKQLSEEERLERSQFVLYNDDQQLVLPQVVKLHKAFLTLATEQAATT</sequence>
<comment type="subcellular location">
    <subcellularLocation>
        <location evidence="5">Cytoplasm</location>
    </subcellularLocation>
</comment>
<reference evidence="8" key="1">
    <citation type="journal article" date="2019" name="Int. J. Syst. Evol. Microbiol.">
        <title>The Global Catalogue of Microorganisms (GCM) 10K type strain sequencing project: providing services to taxonomists for standard genome sequencing and annotation.</title>
        <authorList>
            <consortium name="The Broad Institute Genomics Platform"/>
            <consortium name="The Broad Institute Genome Sequencing Center for Infectious Disease"/>
            <person name="Wu L."/>
            <person name="Ma J."/>
        </authorList>
    </citation>
    <scope>NUCLEOTIDE SEQUENCE [LARGE SCALE GENOMIC DNA]</scope>
    <source>
        <strain evidence="8">JCM 17917</strain>
    </source>
</reference>
<proteinExistence type="inferred from homology"/>
<keyword evidence="3 5" id="KW-0067">ATP-binding</keyword>
<keyword evidence="5" id="KW-0963">Cytoplasm</keyword>
<accession>A0ABP8FP38</accession>
<dbReference type="PANTHER" id="PTHR10695">
    <property type="entry name" value="DEPHOSPHO-COA KINASE-RELATED"/>
    <property type="match status" value="1"/>
</dbReference>
<feature type="binding site" evidence="5">
    <location>
        <begin position="11"/>
        <end position="16"/>
    </location>
    <ligand>
        <name>ATP</name>
        <dbReference type="ChEBI" id="CHEBI:30616"/>
    </ligand>
</feature>
<evidence type="ECO:0000256" key="4">
    <source>
        <dbReference type="ARBA" id="ARBA00022993"/>
    </source>
</evidence>
<keyword evidence="4 5" id="KW-0173">Coenzyme A biosynthesis</keyword>
<dbReference type="PROSITE" id="PS51219">
    <property type="entry name" value="DPCK"/>
    <property type="match status" value="1"/>
</dbReference>
<dbReference type="InterPro" id="IPR001977">
    <property type="entry name" value="Depp_CoAkinase"/>
</dbReference>
<dbReference type="GO" id="GO:0016301">
    <property type="term" value="F:kinase activity"/>
    <property type="evidence" value="ECO:0007669"/>
    <property type="project" value="UniProtKB-KW"/>
</dbReference>
<keyword evidence="8" id="KW-1185">Reference proteome</keyword>
<evidence type="ECO:0000313" key="7">
    <source>
        <dbReference type="EMBL" id="GAA4308174.1"/>
    </source>
</evidence>
<organism evidence="7 8">
    <name type="scientific">Nibribacter koreensis</name>
    <dbReference type="NCBI Taxonomy" id="1084519"/>
    <lineage>
        <taxon>Bacteria</taxon>
        <taxon>Pseudomonadati</taxon>
        <taxon>Bacteroidota</taxon>
        <taxon>Cytophagia</taxon>
        <taxon>Cytophagales</taxon>
        <taxon>Hymenobacteraceae</taxon>
        <taxon>Nibribacter</taxon>
    </lineage>
</organism>
<evidence type="ECO:0000256" key="3">
    <source>
        <dbReference type="ARBA" id="ARBA00022840"/>
    </source>
</evidence>
<dbReference type="EMBL" id="BAABGX010000002">
    <property type="protein sequence ID" value="GAA4308174.1"/>
    <property type="molecule type" value="Genomic_DNA"/>
</dbReference>
<name>A0ABP8FP38_9BACT</name>
<comment type="caution">
    <text evidence="7">The sequence shown here is derived from an EMBL/GenBank/DDBJ whole genome shotgun (WGS) entry which is preliminary data.</text>
</comment>
<evidence type="ECO:0000256" key="2">
    <source>
        <dbReference type="ARBA" id="ARBA00022741"/>
    </source>
</evidence>
<dbReference type="SUPFAM" id="SSF52540">
    <property type="entry name" value="P-loop containing nucleoside triphosphate hydrolases"/>
    <property type="match status" value="1"/>
</dbReference>
<dbReference type="PANTHER" id="PTHR10695:SF46">
    <property type="entry name" value="BIFUNCTIONAL COENZYME A SYNTHASE-RELATED"/>
    <property type="match status" value="1"/>
</dbReference>
<keyword evidence="5" id="KW-0808">Transferase</keyword>
<keyword evidence="5 7" id="KW-0418">Kinase</keyword>
<comment type="catalytic activity">
    <reaction evidence="5">
        <text>3'-dephospho-CoA + ATP = ADP + CoA + H(+)</text>
        <dbReference type="Rhea" id="RHEA:18245"/>
        <dbReference type="ChEBI" id="CHEBI:15378"/>
        <dbReference type="ChEBI" id="CHEBI:30616"/>
        <dbReference type="ChEBI" id="CHEBI:57287"/>
        <dbReference type="ChEBI" id="CHEBI:57328"/>
        <dbReference type="ChEBI" id="CHEBI:456216"/>
        <dbReference type="EC" id="2.7.1.24"/>
    </reaction>
</comment>
<gene>
    <name evidence="5 7" type="primary">coaE</name>
    <name evidence="7" type="ORF">GCM10023183_24590</name>
</gene>
<evidence type="ECO:0000256" key="1">
    <source>
        <dbReference type="ARBA" id="ARBA00009018"/>
    </source>
</evidence>
<evidence type="ECO:0000256" key="6">
    <source>
        <dbReference type="NCBIfam" id="TIGR00152"/>
    </source>
</evidence>
<dbReference type="CDD" id="cd02022">
    <property type="entry name" value="DPCK"/>
    <property type="match status" value="1"/>
</dbReference>
<dbReference type="RefSeq" id="WP_345166509.1">
    <property type="nucleotide sequence ID" value="NZ_BAABGX010000002.1"/>
</dbReference>
<dbReference type="InterPro" id="IPR027417">
    <property type="entry name" value="P-loop_NTPase"/>
</dbReference>
<evidence type="ECO:0000256" key="5">
    <source>
        <dbReference type="HAMAP-Rule" id="MF_00376"/>
    </source>
</evidence>
<keyword evidence="2 5" id="KW-0547">Nucleotide-binding</keyword>